<dbReference type="GO" id="GO:0009893">
    <property type="term" value="P:positive regulation of metabolic process"/>
    <property type="evidence" value="ECO:0007669"/>
    <property type="project" value="UniProtKB-ARBA"/>
</dbReference>
<gene>
    <name evidence="5" type="ORF">M1B34_31410</name>
</gene>
<dbReference type="InterPro" id="IPR009057">
    <property type="entry name" value="Homeodomain-like_sf"/>
</dbReference>
<dbReference type="AlphaFoldDB" id="A0A9X1Z2R7"/>
<dbReference type="PANTHER" id="PTHR40055">
    <property type="entry name" value="TRANSCRIPTIONAL REGULATOR YGIV-RELATED"/>
    <property type="match status" value="1"/>
</dbReference>
<dbReference type="SMART" id="SM00342">
    <property type="entry name" value="HTH_ARAC"/>
    <property type="match status" value="1"/>
</dbReference>
<dbReference type="PROSITE" id="PS01124">
    <property type="entry name" value="HTH_ARAC_FAMILY_2"/>
    <property type="match status" value="1"/>
</dbReference>
<sequence length="301" mass="34218">MNRVLEYIDQHLHQPIELADLAQVAHFSALHFHRLFSAWVGETLGQYLRRRRLACAAYQLASHPEASILEVARDVGFSSGEALSHAFKQQFSVSPTTWRSTEPKRWHRRESDVPERRLRTLNNPGQTHIPAFDDPDAFIHLKHSSLHIVLTQLPPARVACLRHIGPYGPELGQFWRETVTPWIQENQLSGRVRYGIGHDDPDITPAHRQRYDACVEVDATFKSNGAGSLLHLPGGLYAVAQFNGKGHELGDTWIELCRDWMPKSGLQFDTRPAFERYPAEAYYDARTEALACEICIPVKVL</sequence>
<dbReference type="Pfam" id="PF12833">
    <property type="entry name" value="HTH_18"/>
    <property type="match status" value="1"/>
</dbReference>
<dbReference type="Gene3D" id="3.20.80.10">
    <property type="entry name" value="Regulatory factor, effector binding domain"/>
    <property type="match status" value="1"/>
</dbReference>
<dbReference type="Proteomes" id="UP001155059">
    <property type="component" value="Unassembled WGS sequence"/>
</dbReference>
<evidence type="ECO:0000313" key="5">
    <source>
        <dbReference type="EMBL" id="MCK9802046.1"/>
    </source>
</evidence>
<dbReference type="InterPro" id="IPR018060">
    <property type="entry name" value="HTH_AraC"/>
</dbReference>
<dbReference type="SMART" id="SM00871">
    <property type="entry name" value="AraC_E_bind"/>
    <property type="match status" value="1"/>
</dbReference>
<dbReference type="GO" id="GO:0043565">
    <property type="term" value="F:sequence-specific DNA binding"/>
    <property type="evidence" value="ECO:0007669"/>
    <property type="project" value="InterPro"/>
</dbReference>
<dbReference type="PANTHER" id="PTHR40055:SF1">
    <property type="entry name" value="TRANSCRIPTIONAL REGULATOR YGIV-RELATED"/>
    <property type="match status" value="1"/>
</dbReference>
<keyword evidence="1" id="KW-0805">Transcription regulation</keyword>
<evidence type="ECO:0000256" key="2">
    <source>
        <dbReference type="ARBA" id="ARBA00023125"/>
    </source>
</evidence>
<protein>
    <submittedName>
        <fullName evidence="5">AraC family transcriptional regulator</fullName>
    </submittedName>
</protein>
<evidence type="ECO:0000313" key="6">
    <source>
        <dbReference type="Proteomes" id="UP001155059"/>
    </source>
</evidence>
<dbReference type="EMBL" id="JALQCW010000106">
    <property type="protein sequence ID" value="MCK9802046.1"/>
    <property type="molecule type" value="Genomic_DNA"/>
</dbReference>
<comment type="caution">
    <text evidence="5">The sequence shown here is derived from an EMBL/GenBank/DDBJ whole genome shotgun (WGS) entry which is preliminary data.</text>
</comment>
<evidence type="ECO:0000256" key="3">
    <source>
        <dbReference type="ARBA" id="ARBA00023163"/>
    </source>
</evidence>
<dbReference type="PROSITE" id="PS00041">
    <property type="entry name" value="HTH_ARAC_FAMILY_1"/>
    <property type="match status" value="1"/>
</dbReference>
<dbReference type="InterPro" id="IPR010499">
    <property type="entry name" value="AraC_E-bd"/>
</dbReference>
<organism evidence="5 6">
    <name type="scientific">Pseudomonas morbosilactucae</name>
    <dbReference type="NCBI Taxonomy" id="2938197"/>
    <lineage>
        <taxon>Bacteria</taxon>
        <taxon>Pseudomonadati</taxon>
        <taxon>Pseudomonadota</taxon>
        <taxon>Gammaproteobacteria</taxon>
        <taxon>Pseudomonadales</taxon>
        <taxon>Pseudomonadaceae</taxon>
        <taxon>Pseudomonas</taxon>
    </lineage>
</organism>
<proteinExistence type="predicted"/>
<dbReference type="SUPFAM" id="SSF46689">
    <property type="entry name" value="Homeodomain-like"/>
    <property type="match status" value="2"/>
</dbReference>
<dbReference type="InterPro" id="IPR050908">
    <property type="entry name" value="SmbC-like"/>
</dbReference>
<dbReference type="GO" id="GO:0003700">
    <property type="term" value="F:DNA-binding transcription factor activity"/>
    <property type="evidence" value="ECO:0007669"/>
    <property type="project" value="InterPro"/>
</dbReference>
<dbReference type="InterPro" id="IPR029442">
    <property type="entry name" value="GyrI-like"/>
</dbReference>
<dbReference type="Gene3D" id="1.10.10.60">
    <property type="entry name" value="Homeodomain-like"/>
    <property type="match status" value="2"/>
</dbReference>
<evidence type="ECO:0000259" key="4">
    <source>
        <dbReference type="PROSITE" id="PS01124"/>
    </source>
</evidence>
<keyword evidence="3" id="KW-0804">Transcription</keyword>
<dbReference type="InterPro" id="IPR018062">
    <property type="entry name" value="HTH_AraC-typ_CS"/>
</dbReference>
<dbReference type="InterPro" id="IPR011256">
    <property type="entry name" value="Reg_factor_effector_dom_sf"/>
</dbReference>
<keyword evidence="2" id="KW-0238">DNA-binding</keyword>
<reference evidence="5 6" key="1">
    <citation type="journal article" date="2022" name="Int. J. Syst. Evol. Microbiol.">
        <title>Pseudomonas aegrilactucae sp. nov. and Pseudomonas morbosilactucae sp. nov., pathogens causing bacterial rot of lettuce in Japan.</title>
        <authorList>
            <person name="Sawada H."/>
            <person name="Fujikawa T."/>
            <person name="Satou M."/>
        </authorList>
    </citation>
    <scope>NUCLEOTIDE SEQUENCE [LARGE SCALE GENOMIC DNA]</scope>
    <source>
        <strain evidence="5 6">MAFF 302030</strain>
    </source>
</reference>
<reference evidence="5 6" key="2">
    <citation type="journal article" date="2023" name="Plant Pathol.">
        <title>Dismantling and reorganizing Pseudomonas marginalis sensu#lato.</title>
        <authorList>
            <person name="Sawada H."/>
            <person name="Fujikawa T."/>
            <person name="Satou M."/>
        </authorList>
    </citation>
    <scope>NUCLEOTIDE SEQUENCE [LARGE SCALE GENOMIC DNA]</scope>
    <source>
        <strain evidence="5 6">MAFF 302030</strain>
    </source>
</reference>
<feature type="domain" description="HTH araC/xylS-type" evidence="4">
    <location>
        <begin position="2"/>
        <end position="101"/>
    </location>
</feature>
<name>A0A9X1Z2R7_9PSED</name>
<dbReference type="SUPFAM" id="SSF55136">
    <property type="entry name" value="Probable bacterial effector-binding domain"/>
    <property type="match status" value="1"/>
</dbReference>
<dbReference type="Pfam" id="PF06445">
    <property type="entry name" value="GyrI-like"/>
    <property type="match status" value="1"/>
</dbReference>
<accession>A0A9X1Z2R7</accession>
<evidence type="ECO:0000256" key="1">
    <source>
        <dbReference type="ARBA" id="ARBA00023015"/>
    </source>
</evidence>